<protein>
    <submittedName>
        <fullName evidence="3">F5/8 type C domain protein</fullName>
    </submittedName>
</protein>
<accession>A0A139LL34</accession>
<evidence type="ECO:0000256" key="1">
    <source>
        <dbReference type="SAM" id="SignalP"/>
    </source>
</evidence>
<dbReference type="PATRIC" id="fig|329854.7.peg.1757"/>
<gene>
    <name evidence="3" type="ORF">HMPREF2531_01726</name>
</gene>
<dbReference type="InterPro" id="IPR000421">
    <property type="entry name" value="FA58C"/>
</dbReference>
<evidence type="ECO:0000313" key="3">
    <source>
        <dbReference type="EMBL" id="KXT52146.1"/>
    </source>
</evidence>
<dbReference type="Pfam" id="PF00754">
    <property type="entry name" value="F5_F8_type_C"/>
    <property type="match status" value="1"/>
</dbReference>
<feature type="chain" id="PRO_5007487081" evidence="1">
    <location>
        <begin position="22"/>
        <end position="437"/>
    </location>
</feature>
<dbReference type="PROSITE" id="PS50022">
    <property type="entry name" value="FA58C_3"/>
    <property type="match status" value="1"/>
</dbReference>
<keyword evidence="1" id="KW-0732">Signal</keyword>
<feature type="domain" description="F5/8 type C" evidence="2">
    <location>
        <begin position="282"/>
        <end position="435"/>
    </location>
</feature>
<dbReference type="EMBL" id="LTDF01000070">
    <property type="protein sequence ID" value="KXT52146.1"/>
    <property type="molecule type" value="Genomic_DNA"/>
</dbReference>
<feature type="signal peptide" evidence="1">
    <location>
        <begin position="1"/>
        <end position="21"/>
    </location>
</feature>
<dbReference type="Proteomes" id="UP000070319">
    <property type="component" value="Unassembled WGS sequence"/>
</dbReference>
<evidence type="ECO:0000313" key="4">
    <source>
        <dbReference type="Proteomes" id="UP000070319"/>
    </source>
</evidence>
<dbReference type="InterPro" id="IPR008979">
    <property type="entry name" value="Galactose-bd-like_sf"/>
</dbReference>
<sequence>MKNYKLILGALLLGTSVFFSCQDGLEDNLTENKVYLVSSGLQEFEIYKTGMPSTYQLAIYKSGAVETACTATIGLCSTEELAAYNTRNETEYKMMPETCYQISSSTVSFSSDRKDVNQVVDIIFTPEAIEALGEGDYVLPMKLVEASVDITNDKSMAILAPVVIEPMIYFTSSGVNLNLGLGAANMIQNLTVGFNASNTQNITCNLEVDADYLATYNATSAIQFELLPETCYTLPASVTIVEDMKEATAKIALSVSALPIGNYLLPIRLSSEQYKVREDGGLYAMEIIITSPVLDSKKWTITANTDEPAESAPNGRVEAIIDGDINTFWHSQWSGGWQDWPHIIIIDMKDRSEVVSVDYYGRQSGGDANTKDMEFFISDDQNSWKSIGKFEAKKTPDMQEFDTEDAEGRYLKIEITSSHDGSNNTNIGELIVHGTVI</sequence>
<comment type="caution">
    <text evidence="3">The sequence shown here is derived from an EMBL/GenBank/DDBJ whole genome shotgun (WGS) entry which is preliminary data.</text>
</comment>
<dbReference type="Gene3D" id="2.60.120.260">
    <property type="entry name" value="Galactose-binding domain-like"/>
    <property type="match status" value="1"/>
</dbReference>
<dbReference type="InterPro" id="IPR013728">
    <property type="entry name" value="BT_3987-like_N"/>
</dbReference>
<name>A0A139LL34_9BACE</name>
<evidence type="ECO:0000259" key="2">
    <source>
        <dbReference type="PROSITE" id="PS50022"/>
    </source>
</evidence>
<dbReference type="AlphaFoldDB" id="A0A139LL34"/>
<dbReference type="PROSITE" id="PS51257">
    <property type="entry name" value="PROKAR_LIPOPROTEIN"/>
    <property type="match status" value="1"/>
</dbReference>
<organism evidence="3">
    <name type="scientific">Bacteroides intestinalis</name>
    <dbReference type="NCBI Taxonomy" id="329854"/>
    <lineage>
        <taxon>Bacteria</taxon>
        <taxon>Pseudomonadati</taxon>
        <taxon>Bacteroidota</taxon>
        <taxon>Bacteroidia</taxon>
        <taxon>Bacteroidales</taxon>
        <taxon>Bacteroidaceae</taxon>
        <taxon>Bacteroides</taxon>
    </lineage>
</organism>
<reference evidence="3 4" key="1">
    <citation type="submission" date="2016-02" db="EMBL/GenBank/DDBJ databases">
        <authorList>
            <person name="Wen L."/>
            <person name="He K."/>
            <person name="Yang H."/>
        </authorList>
    </citation>
    <scope>NUCLEOTIDE SEQUENCE [LARGE SCALE GENOMIC DNA]</scope>
    <source>
        <strain evidence="3 4">KLE1704</strain>
    </source>
</reference>
<dbReference type="RefSeq" id="WP_061435247.1">
    <property type="nucleotide sequence ID" value="NZ_KQ968690.1"/>
</dbReference>
<proteinExistence type="predicted"/>
<dbReference type="Gene3D" id="2.60.40.1740">
    <property type="entry name" value="hypothetical protein (bacova_03559)"/>
    <property type="match status" value="2"/>
</dbReference>
<dbReference type="SUPFAM" id="SSF49785">
    <property type="entry name" value="Galactose-binding domain-like"/>
    <property type="match status" value="1"/>
</dbReference>
<dbReference type="Pfam" id="PF08522">
    <property type="entry name" value="BT_3987-like_N"/>
    <property type="match status" value="2"/>
</dbReference>